<dbReference type="FunFam" id="1.10.3730.10:FF:000001">
    <property type="entry name" value="Pyrroline-5-carboxylate reductase"/>
    <property type="match status" value="1"/>
</dbReference>
<reference evidence="6 7" key="1">
    <citation type="submission" date="2016-05" db="EMBL/GenBank/DDBJ databases">
        <authorList>
            <person name="Ramsay J.P."/>
        </authorList>
    </citation>
    <scope>NUCLEOTIDE SEQUENCE [LARGE SCALE GENOMIC DNA]</scope>
    <source>
        <strain evidence="6 7">NZP2042</strain>
    </source>
</reference>
<comment type="similarity">
    <text evidence="1 4">Belongs to the pyrroline-5-carboxylate reductase family.</text>
</comment>
<keyword evidence="4" id="KW-0028">Amino-acid biosynthesis</keyword>
<dbReference type="EMBL" id="LYTK01000021">
    <property type="protein sequence ID" value="OBQ61027.1"/>
    <property type="molecule type" value="Genomic_DNA"/>
</dbReference>
<organism evidence="6 7">
    <name type="scientific">Rhizobium loti</name>
    <name type="common">Mesorhizobium loti</name>
    <dbReference type="NCBI Taxonomy" id="381"/>
    <lineage>
        <taxon>Bacteria</taxon>
        <taxon>Pseudomonadati</taxon>
        <taxon>Pseudomonadota</taxon>
        <taxon>Alphaproteobacteria</taxon>
        <taxon>Hyphomicrobiales</taxon>
        <taxon>Phyllobacteriaceae</taxon>
        <taxon>Mesorhizobium</taxon>
    </lineage>
</organism>
<keyword evidence="2 4" id="KW-0521">NADP</keyword>
<protein>
    <recommendedName>
        <fullName evidence="4 5">Pyrroline-5-carboxylate reductase</fullName>
        <shortName evidence="4">P5C reductase</shortName>
        <shortName evidence="4">P5CR</shortName>
        <ecNumber evidence="4 5">1.5.1.2</ecNumber>
    </recommendedName>
    <alternativeName>
        <fullName evidence="4">PCA reductase</fullName>
    </alternativeName>
</protein>
<dbReference type="EC" id="1.5.1.2" evidence="4 5"/>
<comment type="catalytic activity">
    <reaction evidence="4">
        <text>L-proline + NAD(+) = (S)-1-pyrroline-5-carboxylate + NADH + 2 H(+)</text>
        <dbReference type="Rhea" id="RHEA:14105"/>
        <dbReference type="ChEBI" id="CHEBI:15378"/>
        <dbReference type="ChEBI" id="CHEBI:17388"/>
        <dbReference type="ChEBI" id="CHEBI:57540"/>
        <dbReference type="ChEBI" id="CHEBI:57945"/>
        <dbReference type="ChEBI" id="CHEBI:60039"/>
        <dbReference type="EC" id="1.5.1.2"/>
    </reaction>
</comment>
<evidence type="ECO:0000256" key="1">
    <source>
        <dbReference type="ARBA" id="ARBA00005525"/>
    </source>
</evidence>
<dbReference type="PANTHER" id="PTHR11645:SF0">
    <property type="entry name" value="PYRROLINE-5-CARBOXYLATE REDUCTASE 3"/>
    <property type="match status" value="1"/>
</dbReference>
<keyword evidence="3 4" id="KW-0560">Oxidoreductase</keyword>
<dbReference type="InterPro" id="IPR000304">
    <property type="entry name" value="Pyrroline-COOH_reductase"/>
</dbReference>
<evidence type="ECO:0000256" key="5">
    <source>
        <dbReference type="NCBIfam" id="TIGR00112"/>
    </source>
</evidence>
<comment type="pathway">
    <text evidence="4">Amino-acid biosynthesis; L-proline biosynthesis; L-proline from L-glutamate 5-semialdehyde: step 1/1.</text>
</comment>
<dbReference type="Gene3D" id="3.40.50.720">
    <property type="entry name" value="NAD(P)-binding Rossmann-like Domain"/>
    <property type="match status" value="1"/>
</dbReference>
<gene>
    <name evidence="4" type="primary">proC</name>
    <name evidence="6" type="ORF">A8145_23730</name>
</gene>
<accession>A0A6M7U918</accession>
<evidence type="ECO:0000256" key="2">
    <source>
        <dbReference type="ARBA" id="ARBA00022857"/>
    </source>
</evidence>
<comment type="function">
    <text evidence="4">Catalyzes the reduction of 1-pyrroline-5-carboxylate (PCA) to L-proline.</text>
</comment>
<evidence type="ECO:0000256" key="3">
    <source>
        <dbReference type="ARBA" id="ARBA00023002"/>
    </source>
</evidence>
<dbReference type="InterPro" id="IPR036291">
    <property type="entry name" value="NAD(P)-bd_dom_sf"/>
</dbReference>
<dbReference type="Proteomes" id="UP000093737">
    <property type="component" value="Unassembled WGS sequence"/>
</dbReference>
<comment type="catalytic activity">
    <reaction evidence="4">
        <text>L-proline + NADP(+) = (S)-1-pyrroline-5-carboxylate + NADPH + 2 H(+)</text>
        <dbReference type="Rhea" id="RHEA:14109"/>
        <dbReference type="ChEBI" id="CHEBI:15378"/>
        <dbReference type="ChEBI" id="CHEBI:17388"/>
        <dbReference type="ChEBI" id="CHEBI:57783"/>
        <dbReference type="ChEBI" id="CHEBI:58349"/>
        <dbReference type="ChEBI" id="CHEBI:60039"/>
        <dbReference type="EC" id="1.5.1.2"/>
    </reaction>
</comment>
<dbReference type="GO" id="GO:0055129">
    <property type="term" value="P:L-proline biosynthetic process"/>
    <property type="evidence" value="ECO:0007669"/>
    <property type="project" value="UniProtKB-UniRule"/>
</dbReference>
<dbReference type="SUPFAM" id="SSF51735">
    <property type="entry name" value="NAD(P)-binding Rossmann-fold domains"/>
    <property type="match status" value="1"/>
</dbReference>
<name>A0A6M7U918_RHILI</name>
<keyword evidence="4" id="KW-0963">Cytoplasm</keyword>
<dbReference type="InterPro" id="IPR008927">
    <property type="entry name" value="6-PGluconate_DH-like_C_sf"/>
</dbReference>
<dbReference type="InterPro" id="IPR029036">
    <property type="entry name" value="P5CR_dimer"/>
</dbReference>
<dbReference type="HAMAP" id="MF_01925">
    <property type="entry name" value="P5C_reductase"/>
    <property type="match status" value="1"/>
</dbReference>
<dbReference type="AlphaFoldDB" id="A0A6M7U918"/>
<dbReference type="GO" id="GO:0004735">
    <property type="term" value="F:pyrroline-5-carboxylate reductase activity"/>
    <property type="evidence" value="ECO:0007669"/>
    <property type="project" value="UniProtKB-UniRule"/>
</dbReference>
<comment type="subcellular location">
    <subcellularLocation>
        <location evidence="4">Cytoplasm</location>
    </subcellularLocation>
</comment>
<dbReference type="Gene3D" id="1.10.3730.10">
    <property type="entry name" value="ProC C-terminal domain-like"/>
    <property type="match status" value="1"/>
</dbReference>
<dbReference type="NCBIfam" id="TIGR00112">
    <property type="entry name" value="proC"/>
    <property type="match status" value="1"/>
</dbReference>
<dbReference type="GO" id="GO:0005737">
    <property type="term" value="C:cytoplasm"/>
    <property type="evidence" value="ECO:0007669"/>
    <property type="project" value="UniProtKB-SubCell"/>
</dbReference>
<sequence length="258" mass="26811">MGYALLAGWLPGERMVKAHIVEPVVALRERAEAIGATASVDISGIPPGFDPAAIVFAVKPQHLCDLLPAYLRFAQDGAFFLSVAAGIEIAAMADVVGTDVPIVRCMPNMAAAVGAGMLVCCANVMTSKQQRHLAERLLSPAGKVVFIDDEALMHTVTAVSGSGPAYVFHFLECLERAGTAGGLPDALARDLVLQTIYGAGLLARKSSDDPAVLRRQVTSPNGTTAAALAVLMGEGGLDTLLARTVEAARVRSVELGAH</sequence>
<keyword evidence="4" id="KW-0641">Proline biosynthesis</keyword>
<comment type="caution">
    <text evidence="6">The sequence shown here is derived from an EMBL/GenBank/DDBJ whole genome shotgun (WGS) entry which is preliminary data.</text>
</comment>
<evidence type="ECO:0000256" key="4">
    <source>
        <dbReference type="HAMAP-Rule" id="MF_01925"/>
    </source>
</evidence>
<evidence type="ECO:0000313" key="6">
    <source>
        <dbReference type="EMBL" id="OBQ61027.1"/>
    </source>
</evidence>
<proteinExistence type="inferred from homology"/>
<evidence type="ECO:0000313" key="7">
    <source>
        <dbReference type="Proteomes" id="UP000093737"/>
    </source>
</evidence>
<dbReference type="Pfam" id="PF14748">
    <property type="entry name" value="P5CR_dimer"/>
    <property type="match status" value="1"/>
</dbReference>
<dbReference type="PANTHER" id="PTHR11645">
    <property type="entry name" value="PYRROLINE-5-CARBOXYLATE REDUCTASE"/>
    <property type="match status" value="1"/>
</dbReference>
<dbReference type="SUPFAM" id="SSF48179">
    <property type="entry name" value="6-phosphogluconate dehydrogenase C-terminal domain-like"/>
    <property type="match status" value="1"/>
</dbReference>